<sequence>MVDSVSSNTIRAGDLRIANVARVAAAPAVTTDAPASSLPGVQAPQTLARSMATKPPVDSERVAAIKSAIANGTFPLSPATIADQLIALKYDWMSHEQA</sequence>
<protein>
    <recommendedName>
        <fullName evidence="2">Negative regulator of flagellin synthesis</fullName>
    </recommendedName>
    <alternativeName>
        <fullName evidence="8">Anti-sigma-28 factor</fullName>
    </alternativeName>
</protein>
<comment type="similarity">
    <text evidence="1">Belongs to the FlgM family.</text>
</comment>
<comment type="function">
    <text evidence="7">Responsible for the coupling of flagellin expression to flagellar assembly by preventing expression of the flagellin genes when a component of the middle class of proteins is defective. It negatively regulates flagellar genes by inhibiting the activity of FliA by directly binding to FliA.</text>
</comment>
<evidence type="ECO:0000256" key="4">
    <source>
        <dbReference type="ARBA" id="ARBA00022795"/>
    </source>
</evidence>
<evidence type="ECO:0000256" key="2">
    <source>
        <dbReference type="ARBA" id="ARBA00017823"/>
    </source>
</evidence>
<evidence type="ECO:0000256" key="7">
    <source>
        <dbReference type="ARBA" id="ARBA00024739"/>
    </source>
</evidence>
<keyword evidence="3" id="KW-0678">Repressor</keyword>
<dbReference type="InterPro" id="IPR007412">
    <property type="entry name" value="FlgM"/>
</dbReference>
<dbReference type="Pfam" id="PF04316">
    <property type="entry name" value="FlgM"/>
    <property type="match status" value="1"/>
</dbReference>
<comment type="caution">
    <text evidence="10">The sequence shown here is derived from an EMBL/GenBank/DDBJ whole genome shotgun (WGS) entry which is preliminary data.</text>
</comment>
<keyword evidence="4" id="KW-1005">Bacterial flagellum biogenesis</keyword>
<keyword evidence="11" id="KW-1185">Reference proteome</keyword>
<dbReference type="NCBIfam" id="TIGR03824">
    <property type="entry name" value="FlgM_jcvi"/>
    <property type="match status" value="1"/>
</dbReference>
<evidence type="ECO:0000256" key="3">
    <source>
        <dbReference type="ARBA" id="ARBA00022491"/>
    </source>
</evidence>
<dbReference type="GO" id="GO:0044781">
    <property type="term" value="P:bacterial-type flagellum organization"/>
    <property type="evidence" value="ECO:0007669"/>
    <property type="project" value="UniProtKB-KW"/>
</dbReference>
<evidence type="ECO:0000256" key="5">
    <source>
        <dbReference type="ARBA" id="ARBA00023015"/>
    </source>
</evidence>
<keyword evidence="6" id="KW-0804">Transcription</keyword>
<dbReference type="InterPro" id="IPR035890">
    <property type="entry name" value="Anti-sigma-28_factor_FlgM_sf"/>
</dbReference>
<evidence type="ECO:0000256" key="6">
    <source>
        <dbReference type="ARBA" id="ARBA00023163"/>
    </source>
</evidence>
<proteinExistence type="inferred from homology"/>
<dbReference type="AlphaFoldDB" id="A0A2A4I056"/>
<dbReference type="Proteomes" id="UP000218784">
    <property type="component" value="Unassembled WGS sequence"/>
</dbReference>
<keyword evidence="10" id="KW-0282">Flagellum</keyword>
<feature type="domain" description="Anti-sigma-28 factor FlgM C-terminal" evidence="9">
    <location>
        <begin position="45"/>
        <end position="86"/>
    </location>
</feature>
<organism evidence="10 11">
    <name type="scientific">Sphingomonas ginsenosidimutans</name>
    <dbReference type="NCBI Taxonomy" id="862134"/>
    <lineage>
        <taxon>Bacteria</taxon>
        <taxon>Pseudomonadati</taxon>
        <taxon>Pseudomonadota</taxon>
        <taxon>Alphaproteobacteria</taxon>
        <taxon>Sphingomonadales</taxon>
        <taxon>Sphingomonadaceae</taxon>
        <taxon>Sphingomonas</taxon>
    </lineage>
</organism>
<evidence type="ECO:0000259" key="9">
    <source>
        <dbReference type="Pfam" id="PF04316"/>
    </source>
</evidence>
<dbReference type="GO" id="GO:0045892">
    <property type="term" value="P:negative regulation of DNA-templated transcription"/>
    <property type="evidence" value="ECO:0007669"/>
    <property type="project" value="InterPro"/>
</dbReference>
<reference evidence="10 11" key="1">
    <citation type="submission" date="2017-09" db="EMBL/GenBank/DDBJ databases">
        <title>Sphingomonas ginsenosidimutans KACC 14949, whole genome shotgun sequence.</title>
        <authorList>
            <person name="Feng G."/>
            <person name="Zhu H."/>
        </authorList>
    </citation>
    <scope>NUCLEOTIDE SEQUENCE [LARGE SCALE GENOMIC DNA]</scope>
    <source>
        <strain evidence="10 11">KACC 14949</strain>
    </source>
</reference>
<dbReference type="RefSeq" id="WP_082740622.1">
    <property type="nucleotide sequence ID" value="NZ_NWVD01000003.1"/>
</dbReference>
<name>A0A2A4I056_9SPHN</name>
<accession>A0A2A4I056</accession>
<keyword evidence="10" id="KW-0966">Cell projection</keyword>
<evidence type="ECO:0000256" key="8">
    <source>
        <dbReference type="ARBA" id="ARBA00030117"/>
    </source>
</evidence>
<keyword evidence="5" id="KW-0805">Transcription regulation</keyword>
<evidence type="ECO:0000313" key="11">
    <source>
        <dbReference type="Proteomes" id="UP000218784"/>
    </source>
</evidence>
<keyword evidence="10" id="KW-0969">Cilium</keyword>
<dbReference type="EMBL" id="NWVD01000003">
    <property type="protein sequence ID" value="PCG09307.1"/>
    <property type="molecule type" value="Genomic_DNA"/>
</dbReference>
<gene>
    <name evidence="10" type="primary">flgM</name>
    <name evidence="10" type="ORF">COA17_08520</name>
</gene>
<evidence type="ECO:0000313" key="10">
    <source>
        <dbReference type="EMBL" id="PCG09307.1"/>
    </source>
</evidence>
<evidence type="ECO:0000256" key="1">
    <source>
        <dbReference type="ARBA" id="ARBA00005322"/>
    </source>
</evidence>
<dbReference type="SUPFAM" id="SSF101498">
    <property type="entry name" value="Anti-sigma factor FlgM"/>
    <property type="match status" value="1"/>
</dbReference>
<dbReference type="InterPro" id="IPR031316">
    <property type="entry name" value="FlgM_C"/>
</dbReference>